<dbReference type="Proteomes" id="UP000019028">
    <property type="component" value="Chromosome"/>
</dbReference>
<dbReference type="CDD" id="cd00211">
    <property type="entry name" value="PTS_IIA_fru"/>
    <property type="match status" value="1"/>
</dbReference>
<dbReference type="InterPro" id="IPR002178">
    <property type="entry name" value="PTS_EIIA_type-2_dom"/>
</dbReference>
<dbReference type="GO" id="GO:0009401">
    <property type="term" value="P:phosphoenolpyruvate-dependent sugar phosphotransferase system"/>
    <property type="evidence" value="ECO:0007669"/>
    <property type="project" value="UniProtKB-KW"/>
</dbReference>
<evidence type="ECO:0000259" key="11">
    <source>
        <dbReference type="PROSITE" id="PS51094"/>
    </source>
</evidence>
<evidence type="ECO:0000256" key="2">
    <source>
        <dbReference type="ARBA" id="ARBA00022448"/>
    </source>
</evidence>
<dbReference type="PANTHER" id="PTHR36203">
    <property type="entry name" value="ASCORBATE-SPECIFIC PTS SYSTEM EIIA COMPONENT"/>
    <property type="match status" value="1"/>
</dbReference>
<evidence type="ECO:0000256" key="8">
    <source>
        <dbReference type="ARBA" id="ARBA00037387"/>
    </source>
</evidence>
<keyword evidence="3" id="KW-0963">Cytoplasm</keyword>
<dbReference type="EMBL" id="CP006569">
    <property type="protein sequence ID" value="AHF77238.1"/>
    <property type="molecule type" value="Genomic_DNA"/>
</dbReference>
<keyword evidence="6" id="KW-0598">Phosphotransferase system</keyword>
<dbReference type="RefSeq" id="WP_025422371.1">
    <property type="nucleotide sequence ID" value="NZ_CP006569.1"/>
</dbReference>
<sequence>MIDPNAVVTHCDAATPEQAIAAAGDALKDVGACNDAYVRAMVENYHQFGPYFVIAPGLAMPHARPQQGARRAQISLVRLATPLTFGHDENDPVSVLIGLSATDGDSHIALIQRVVTVLGETSKRTILMTSRERDDLLHLFQTS</sequence>
<dbReference type="OrthoDB" id="1634238at2"/>
<organism evidence="12 13">
    <name type="scientific">Sodalis praecaptivus</name>
    <dbReference type="NCBI Taxonomy" id="1239307"/>
    <lineage>
        <taxon>Bacteria</taxon>
        <taxon>Pseudomonadati</taxon>
        <taxon>Pseudomonadota</taxon>
        <taxon>Gammaproteobacteria</taxon>
        <taxon>Enterobacterales</taxon>
        <taxon>Bruguierivoracaceae</taxon>
        <taxon>Sodalis</taxon>
    </lineage>
</organism>
<evidence type="ECO:0000313" key="12">
    <source>
        <dbReference type="EMBL" id="AHF77238.1"/>
    </source>
</evidence>
<evidence type="ECO:0000256" key="4">
    <source>
        <dbReference type="ARBA" id="ARBA00022553"/>
    </source>
</evidence>
<accession>W0HYK6</accession>
<evidence type="ECO:0000256" key="1">
    <source>
        <dbReference type="ARBA" id="ARBA00004496"/>
    </source>
</evidence>
<evidence type="ECO:0000313" key="13">
    <source>
        <dbReference type="Proteomes" id="UP000019028"/>
    </source>
</evidence>
<dbReference type="SUPFAM" id="SSF55804">
    <property type="entry name" value="Phoshotransferase/anion transport protein"/>
    <property type="match status" value="1"/>
</dbReference>
<keyword evidence="5" id="KW-0808">Transferase</keyword>
<proteinExistence type="predicted"/>
<dbReference type="Gene3D" id="3.40.930.10">
    <property type="entry name" value="Mannitol-specific EII, Chain A"/>
    <property type="match status" value="1"/>
</dbReference>
<dbReference type="PATRIC" id="fig|1239307.3.peg.2431"/>
<dbReference type="Pfam" id="PF00359">
    <property type="entry name" value="PTS_EIIA_2"/>
    <property type="match status" value="1"/>
</dbReference>
<dbReference type="AlphaFoldDB" id="W0HYK6"/>
<evidence type="ECO:0000256" key="10">
    <source>
        <dbReference type="ARBA" id="ARBA00042072"/>
    </source>
</evidence>
<dbReference type="InterPro" id="IPR051351">
    <property type="entry name" value="Ascorbate-PTS_EIIA_comp"/>
</dbReference>
<dbReference type="HOGENOM" id="CLU_072531_2_0_6"/>
<name>W0HYK6_9GAMM</name>
<reference evidence="12 13" key="1">
    <citation type="journal article" date="2014" name="Genome Biol. Evol.">
        <title>Genome degeneration and adaptation in a nascent stage of symbiosis.</title>
        <authorList>
            <person name="Oakeson K.F."/>
            <person name="Gil R."/>
            <person name="Clayton A.L."/>
            <person name="Dunn D.M."/>
            <person name="von Niederhausern A.C."/>
            <person name="Hamil C."/>
            <person name="Aoyagi A."/>
            <person name="Duval B."/>
            <person name="Baca A."/>
            <person name="Silva F.J."/>
            <person name="Vallier A."/>
            <person name="Jackson D.G."/>
            <person name="Latorre A."/>
            <person name="Weiss R.B."/>
            <person name="Heddi A."/>
            <person name="Moya A."/>
            <person name="Dale C."/>
        </authorList>
    </citation>
    <scope>NUCLEOTIDE SEQUENCE [LARGE SCALE GENOMIC DNA]</scope>
    <source>
        <strain evidence="12 13">HS1</strain>
    </source>
</reference>
<dbReference type="PROSITE" id="PS00372">
    <property type="entry name" value="PTS_EIIA_TYPE_2_HIS"/>
    <property type="match status" value="1"/>
</dbReference>
<comment type="subcellular location">
    <subcellularLocation>
        <location evidence="1">Cytoplasm</location>
    </subcellularLocation>
</comment>
<keyword evidence="4" id="KW-0597">Phosphoprotein</keyword>
<dbReference type="PROSITE" id="PS51094">
    <property type="entry name" value="PTS_EIIA_TYPE_2"/>
    <property type="match status" value="1"/>
</dbReference>
<dbReference type="InterPro" id="IPR016152">
    <property type="entry name" value="PTrfase/Anion_transptr"/>
</dbReference>
<gene>
    <name evidence="12" type="ORF">Sant_2193</name>
</gene>
<dbReference type="GO" id="GO:0016301">
    <property type="term" value="F:kinase activity"/>
    <property type="evidence" value="ECO:0007669"/>
    <property type="project" value="UniProtKB-KW"/>
</dbReference>
<keyword evidence="13" id="KW-1185">Reference proteome</keyword>
<evidence type="ECO:0000256" key="6">
    <source>
        <dbReference type="ARBA" id="ARBA00022683"/>
    </source>
</evidence>
<dbReference type="GO" id="GO:0005737">
    <property type="term" value="C:cytoplasm"/>
    <property type="evidence" value="ECO:0007669"/>
    <property type="project" value="UniProtKB-SubCell"/>
</dbReference>
<evidence type="ECO:0000256" key="9">
    <source>
        <dbReference type="ARBA" id="ARBA00041175"/>
    </source>
</evidence>
<evidence type="ECO:0000256" key="7">
    <source>
        <dbReference type="ARBA" id="ARBA00022777"/>
    </source>
</evidence>
<keyword evidence="7" id="KW-0418">Kinase</keyword>
<protein>
    <recommendedName>
        <fullName evidence="9">Ascorbate-specific PTS system EIIA component</fullName>
    </recommendedName>
    <alternativeName>
        <fullName evidence="10">Ascorbate-specific phosphotransferase enzyme IIA component</fullName>
    </alternativeName>
</protein>
<feature type="domain" description="PTS EIIA type-2" evidence="11">
    <location>
        <begin position="1"/>
        <end position="143"/>
    </location>
</feature>
<evidence type="ECO:0000256" key="3">
    <source>
        <dbReference type="ARBA" id="ARBA00022490"/>
    </source>
</evidence>
<evidence type="ECO:0000256" key="5">
    <source>
        <dbReference type="ARBA" id="ARBA00022679"/>
    </source>
</evidence>
<keyword evidence="2" id="KW-0813">Transport</keyword>
<comment type="function">
    <text evidence="8">The phosphoenolpyruvate-dependent sugar phosphotransferase system (sugar PTS), a major carbohydrate active transport system, catalyzes the phosphorylation of incoming sugar substrates concomitantly with their translocation across the cell membrane. The enzyme II UlaABC PTS system is involved in ascorbate transport.</text>
</comment>
<dbReference type="KEGG" id="sod:Sant_2193"/>
<dbReference type="PANTHER" id="PTHR36203:SF1">
    <property type="entry name" value="ASCORBATE-SPECIFIC PTS SYSTEM EIIA COMPONENT"/>
    <property type="match status" value="1"/>
</dbReference>